<feature type="short sequence motif" description="DGA/G" evidence="2">
    <location>
        <begin position="180"/>
        <end position="182"/>
    </location>
</feature>
<feature type="active site" description="Proton acceptor" evidence="2">
    <location>
        <position position="180"/>
    </location>
</feature>
<evidence type="ECO:0000313" key="4">
    <source>
        <dbReference type="EMBL" id="MFC3681889.1"/>
    </source>
</evidence>
<dbReference type="InterPro" id="IPR002641">
    <property type="entry name" value="PNPLA_dom"/>
</dbReference>
<name>A0ABV7VXD0_9GAMM</name>
<dbReference type="PROSITE" id="PS51635">
    <property type="entry name" value="PNPLA"/>
    <property type="match status" value="1"/>
</dbReference>
<feature type="domain" description="PNPLA" evidence="3">
    <location>
        <begin position="6"/>
        <end position="193"/>
    </location>
</feature>
<accession>A0ABV7VXD0</accession>
<dbReference type="CDD" id="cd07199">
    <property type="entry name" value="Pat17_PNPLA8_PNPLA9_like"/>
    <property type="match status" value="1"/>
</dbReference>
<evidence type="ECO:0000256" key="1">
    <source>
        <dbReference type="ARBA" id="ARBA00023098"/>
    </source>
</evidence>
<sequence length="344" mass="37670">MKKLILSLDGGGARAAATTEFLSLIEQQLQRSGKTLRDEVDFFAGTSAGGTIALALACTDKSLDEINYLHGEVNAARLFRHNSRWPFMGGVLRPKYQRQGKLEVLTQIFSEARLGDVADEKEALVVSYDVKARTPLVIKSTESDHRSLLCTQVVDATSAAPTFFPTAAVNINTTQRWLIDGGVVANNPALCAIAEARRRYQTSIDQMRLLSIGTGHRTAAINGKASQRWGAIQWALKGQIMSVLSDERIVAYQAQTITRPGSYIRVDSELATQPGLPNPPQQAMDCVTRDNIARIRDMGKFWFDQYGEAVVQLILNQYQGPSLGRIDARSGRPMVLSDDETGAG</sequence>
<comment type="caution">
    <text evidence="4">The sequence shown here is derived from an EMBL/GenBank/DDBJ whole genome shotgun (WGS) entry which is preliminary data.</text>
</comment>
<dbReference type="SUPFAM" id="SSF52151">
    <property type="entry name" value="FabD/lysophospholipase-like"/>
    <property type="match status" value="1"/>
</dbReference>
<dbReference type="RefSeq" id="WP_376868556.1">
    <property type="nucleotide sequence ID" value="NZ_JBHRYB010000025.1"/>
</dbReference>
<feature type="short sequence motif" description="GXSXG" evidence="2">
    <location>
        <begin position="45"/>
        <end position="49"/>
    </location>
</feature>
<protein>
    <submittedName>
        <fullName evidence="4">Patatin-like phospholipase family protein</fullName>
    </submittedName>
</protein>
<evidence type="ECO:0000256" key="2">
    <source>
        <dbReference type="PROSITE-ProRule" id="PRU01161"/>
    </source>
</evidence>
<dbReference type="Proteomes" id="UP001595722">
    <property type="component" value="Unassembled WGS sequence"/>
</dbReference>
<feature type="active site" description="Nucleophile" evidence="2">
    <location>
        <position position="47"/>
    </location>
</feature>
<dbReference type="InterPro" id="IPR047156">
    <property type="entry name" value="Teg/CotR/CapV-like"/>
</dbReference>
<gene>
    <name evidence="4" type="ORF">ACFOMG_17440</name>
</gene>
<comment type="caution">
    <text evidence="2">Lacks conserved residue(s) required for the propagation of feature annotation.</text>
</comment>
<keyword evidence="1 2" id="KW-0443">Lipid metabolism</keyword>
<keyword evidence="2" id="KW-0442">Lipid degradation</keyword>
<dbReference type="EMBL" id="JBHRYB010000025">
    <property type="protein sequence ID" value="MFC3681889.1"/>
    <property type="molecule type" value="Genomic_DNA"/>
</dbReference>
<keyword evidence="2" id="KW-0378">Hydrolase</keyword>
<reference evidence="5" key="1">
    <citation type="journal article" date="2019" name="Int. J. Syst. Evol. Microbiol.">
        <title>The Global Catalogue of Microorganisms (GCM) 10K type strain sequencing project: providing services to taxonomists for standard genome sequencing and annotation.</title>
        <authorList>
            <consortium name="The Broad Institute Genomics Platform"/>
            <consortium name="The Broad Institute Genome Sequencing Center for Infectious Disease"/>
            <person name="Wu L."/>
            <person name="Ma J."/>
        </authorList>
    </citation>
    <scope>NUCLEOTIDE SEQUENCE [LARGE SCALE GENOMIC DNA]</scope>
    <source>
        <strain evidence="5">KCTC 42424</strain>
    </source>
</reference>
<dbReference type="PANTHER" id="PTHR24138">
    <property type="entry name" value="INTRACELLLAR PHOSPHOLIPASE A FAMILY"/>
    <property type="match status" value="1"/>
</dbReference>
<evidence type="ECO:0000313" key="5">
    <source>
        <dbReference type="Proteomes" id="UP001595722"/>
    </source>
</evidence>
<organism evidence="4 5">
    <name type="scientific">Bacterioplanoides pacificum</name>
    <dbReference type="NCBI Taxonomy" id="1171596"/>
    <lineage>
        <taxon>Bacteria</taxon>
        <taxon>Pseudomonadati</taxon>
        <taxon>Pseudomonadota</taxon>
        <taxon>Gammaproteobacteria</taxon>
        <taxon>Oceanospirillales</taxon>
        <taxon>Oceanospirillaceae</taxon>
        <taxon>Bacterioplanoides</taxon>
    </lineage>
</organism>
<evidence type="ECO:0000259" key="3">
    <source>
        <dbReference type="PROSITE" id="PS51635"/>
    </source>
</evidence>
<keyword evidence="5" id="KW-1185">Reference proteome</keyword>
<dbReference type="InterPro" id="IPR016035">
    <property type="entry name" value="Acyl_Trfase/lysoPLipase"/>
</dbReference>
<dbReference type="PANTHER" id="PTHR24138:SF10">
    <property type="entry name" value="PHOSPHOLIPASE A2"/>
    <property type="match status" value="1"/>
</dbReference>
<proteinExistence type="predicted"/>
<dbReference type="Pfam" id="PF01734">
    <property type="entry name" value="Patatin"/>
    <property type="match status" value="1"/>
</dbReference>
<dbReference type="Gene3D" id="3.40.1090.10">
    <property type="entry name" value="Cytosolic phospholipase A2 catalytic domain"/>
    <property type="match status" value="1"/>
</dbReference>